<gene>
    <name evidence="2" type="ORF">JCM17207_09900</name>
</gene>
<reference evidence="2" key="1">
    <citation type="journal article" date="2022" name="Int. J. Syst. Evol. Microbiol.">
        <title>Genome-based, phenotypic and chemotaxonomic classification of Faecalibacterium strains: proposal of three novel species Faecalibacterium duncaniae sp. nov., Faecalibacterium hattorii sp. nov. and Faecalibacterium gallinarum sp. nov. .</title>
        <authorList>
            <person name="Sakamoto M."/>
            <person name="Sakurai N."/>
            <person name="Tanno H."/>
            <person name="Iino T."/>
            <person name="Ohkuma M."/>
            <person name="Endo A."/>
        </authorList>
    </citation>
    <scope>NUCLEOTIDE SEQUENCE</scope>
    <source>
        <strain evidence="2">JCM 17207</strain>
    </source>
</reference>
<feature type="transmembrane region" description="Helical" evidence="1">
    <location>
        <begin position="110"/>
        <end position="131"/>
    </location>
</feature>
<dbReference type="Pfam" id="PF20563">
    <property type="entry name" value="DUF6773"/>
    <property type="match status" value="1"/>
</dbReference>
<keyword evidence="1" id="KW-0472">Membrane</keyword>
<dbReference type="RefSeq" id="WP_238316564.1">
    <property type="nucleotide sequence ID" value="NZ_BQKV01000030.1"/>
</dbReference>
<proteinExistence type="predicted"/>
<keyword evidence="1" id="KW-0812">Transmembrane</keyword>
<name>A0AA37MYV0_9FIRM</name>
<dbReference type="Proteomes" id="UP001055185">
    <property type="component" value="Unassembled WGS sequence"/>
</dbReference>
<feature type="transmembrane region" description="Helical" evidence="1">
    <location>
        <begin position="28"/>
        <end position="45"/>
    </location>
</feature>
<accession>A0AA37MYV0</accession>
<dbReference type="InterPro" id="IPR046664">
    <property type="entry name" value="DUF6773"/>
</dbReference>
<dbReference type="AlphaFoldDB" id="A0AA37MYV0"/>
<comment type="caution">
    <text evidence="2">The sequence shown here is derived from an EMBL/GenBank/DDBJ whole genome shotgun (WGS) entry which is preliminary data.</text>
</comment>
<organism evidence="2 3">
    <name type="scientific">Faecalibacterium gallinarum</name>
    <dbReference type="NCBI Taxonomy" id="2903556"/>
    <lineage>
        <taxon>Bacteria</taxon>
        <taxon>Bacillati</taxon>
        <taxon>Bacillota</taxon>
        <taxon>Clostridia</taxon>
        <taxon>Eubacteriales</taxon>
        <taxon>Oscillospiraceae</taxon>
        <taxon>Faecalibacterium</taxon>
    </lineage>
</organism>
<keyword evidence="3" id="KW-1185">Reference proteome</keyword>
<feature type="transmembrane region" description="Helical" evidence="1">
    <location>
        <begin position="51"/>
        <end position="71"/>
    </location>
</feature>
<sequence length="153" mass="17397">MKLNFYQKQNQLDEMQEQTLRKIESRSFWLLWWGLLALIAFQGFIGISPNAILGELLLHLLVSLYMVTECIRNGIWDRHFRPTLAANLAGALIGGGAVAVLTFLRNSYWPGALIAGAFTGLLVFFALQVTVGMYKKRHQQLENTEEENHESED</sequence>
<feature type="transmembrane region" description="Helical" evidence="1">
    <location>
        <begin position="83"/>
        <end position="104"/>
    </location>
</feature>
<evidence type="ECO:0000313" key="3">
    <source>
        <dbReference type="Proteomes" id="UP001055185"/>
    </source>
</evidence>
<evidence type="ECO:0000313" key="2">
    <source>
        <dbReference type="EMBL" id="GJN64365.1"/>
    </source>
</evidence>
<keyword evidence="1" id="KW-1133">Transmembrane helix</keyword>
<dbReference type="EMBL" id="BQKV01000030">
    <property type="protein sequence ID" value="GJN64365.1"/>
    <property type="molecule type" value="Genomic_DNA"/>
</dbReference>
<protein>
    <submittedName>
        <fullName evidence="2">Uncharacterized protein</fullName>
    </submittedName>
</protein>
<evidence type="ECO:0000256" key="1">
    <source>
        <dbReference type="SAM" id="Phobius"/>
    </source>
</evidence>